<evidence type="ECO:0000313" key="1">
    <source>
        <dbReference type="EMBL" id="APT56093.1"/>
    </source>
</evidence>
<dbReference type="eggNOG" id="COG3159">
    <property type="taxonomic scope" value="Bacteria"/>
</dbReference>
<dbReference type="InterPro" id="IPR029016">
    <property type="entry name" value="GAF-like_dom_sf"/>
</dbReference>
<reference evidence="1 3" key="1">
    <citation type="submission" date="2016-05" db="EMBL/GenBank/DDBJ databases">
        <title>Complete Genome and Methylome Analysis of Psychrotrophic Bacterial Isolates from Antarctic Lake Untersee.</title>
        <authorList>
            <person name="Fomenkov A."/>
            <person name="Akimov V.N."/>
            <person name="Vasilyeva L.V."/>
            <person name="Andersen D."/>
            <person name="Vincze T."/>
            <person name="Roberts R.J."/>
        </authorList>
    </citation>
    <scope>NUCLEOTIDE SEQUENCE [LARGE SCALE GENOMIC DNA]</scope>
    <source>
        <strain evidence="1 3">U14-5</strain>
    </source>
</reference>
<evidence type="ECO:0000313" key="2">
    <source>
        <dbReference type="EMBL" id="MDT8330235.1"/>
    </source>
</evidence>
<protein>
    <recommendedName>
        <fullName evidence="5">DUF484 family protein</fullName>
    </recommendedName>
</protein>
<gene>
    <name evidence="1" type="ORF">RGI145_02165</name>
    <name evidence="2" type="ORF">RQ831_04160</name>
</gene>
<dbReference type="EMBL" id="JAVVDO010000004">
    <property type="protein sequence ID" value="MDT8330235.1"/>
    <property type="molecule type" value="Genomic_DNA"/>
</dbReference>
<name>A0A1L7ABH2_9PROT</name>
<dbReference type="AlphaFoldDB" id="A0A1L7ABH2"/>
<proteinExistence type="predicted"/>
<dbReference type="KEGG" id="rgi:RGI145_02165"/>
<reference evidence="2" key="3">
    <citation type="submission" date="2023-09" db="EMBL/GenBank/DDBJ databases">
        <authorList>
            <person name="Schober I."/>
            <person name="Bunk B."/>
        </authorList>
    </citation>
    <scope>NUCLEOTIDE SEQUENCE</scope>
    <source>
        <strain evidence="2">DSM 103800</strain>
    </source>
</reference>
<evidence type="ECO:0000313" key="4">
    <source>
        <dbReference type="Proteomes" id="UP001258945"/>
    </source>
</evidence>
<dbReference type="Proteomes" id="UP001258945">
    <property type="component" value="Unassembled WGS sequence"/>
</dbReference>
<dbReference type="STRING" id="257708.RGI145_02165"/>
<dbReference type="Proteomes" id="UP000185494">
    <property type="component" value="Chromosome 1"/>
</dbReference>
<accession>A0A1L7ABH2</accession>
<organism evidence="1 3">
    <name type="scientific">Roseomonas gilardii</name>
    <dbReference type="NCBI Taxonomy" id="257708"/>
    <lineage>
        <taxon>Bacteria</taxon>
        <taxon>Pseudomonadati</taxon>
        <taxon>Pseudomonadota</taxon>
        <taxon>Alphaproteobacteria</taxon>
        <taxon>Acetobacterales</taxon>
        <taxon>Roseomonadaceae</taxon>
        <taxon>Roseomonas</taxon>
    </lineage>
</organism>
<dbReference type="EMBL" id="CP015583">
    <property type="protein sequence ID" value="APT56093.1"/>
    <property type="molecule type" value="Genomic_DNA"/>
</dbReference>
<dbReference type="Gene3D" id="3.30.450.40">
    <property type="match status" value="1"/>
</dbReference>
<dbReference type="RefSeq" id="WP_027282933.1">
    <property type="nucleotide sequence ID" value="NZ_CP015583.1"/>
</dbReference>
<evidence type="ECO:0000313" key="3">
    <source>
        <dbReference type="Proteomes" id="UP000185494"/>
    </source>
</evidence>
<evidence type="ECO:0008006" key="5">
    <source>
        <dbReference type="Google" id="ProtNLM"/>
    </source>
</evidence>
<reference evidence="2 4" key="2">
    <citation type="journal article" date="2019" name="Microb. Pathog.">
        <title>Comparison of VITEK 2, MALDI-TOF MS, 16S rRNA gene sequencing, and whole-genome sequencing for identification of Roseomonas mucosa.</title>
        <authorList>
            <person name="Rudolph W.W."/>
            <person name="Gunzer F."/>
            <person name="Trauth M."/>
            <person name="Bunk B."/>
            <person name="Bigge R."/>
            <person name="Schrottner P."/>
        </authorList>
    </citation>
    <scope>NUCLEOTIDE SEQUENCE [LARGE SCALE GENOMIC DNA]</scope>
    <source>
        <strain evidence="2 4">DSM 103800</strain>
    </source>
</reference>
<keyword evidence="4" id="KW-1185">Reference proteome</keyword>
<sequence length="218" mass="23185">MTLLPQTEEEDEAERIAAWLAARPHFLAERPALYRRLEPPRRVHGERLADHMAAMLAAERHALRDTARAARSGDSLATRVQGAVLALIGSHDPAETIALEWPTLLGLDSVALAAEGLPRRHIRPLRPGVVGRLLLPGRHLLLRDRGAAGLPDDSALHGEMAPLVTRDALLRLPGTGLLALGTREPALLPAQGSGRALDFLARAAATALAPRGGEAAAP</sequence>